<feature type="compositionally biased region" description="Basic residues" evidence="1">
    <location>
        <begin position="39"/>
        <end position="49"/>
    </location>
</feature>
<name>A0A9N9X6L4_DIABA</name>
<evidence type="ECO:0000256" key="1">
    <source>
        <dbReference type="SAM" id="MobiDB-lite"/>
    </source>
</evidence>
<gene>
    <name evidence="2" type="ORF">DIABBA_LOCUS946</name>
</gene>
<evidence type="ECO:0000313" key="3">
    <source>
        <dbReference type="Proteomes" id="UP001153709"/>
    </source>
</evidence>
<organism evidence="2 3">
    <name type="scientific">Diabrotica balteata</name>
    <name type="common">Banded cucumber beetle</name>
    <dbReference type="NCBI Taxonomy" id="107213"/>
    <lineage>
        <taxon>Eukaryota</taxon>
        <taxon>Metazoa</taxon>
        <taxon>Ecdysozoa</taxon>
        <taxon>Arthropoda</taxon>
        <taxon>Hexapoda</taxon>
        <taxon>Insecta</taxon>
        <taxon>Pterygota</taxon>
        <taxon>Neoptera</taxon>
        <taxon>Endopterygota</taxon>
        <taxon>Coleoptera</taxon>
        <taxon>Polyphaga</taxon>
        <taxon>Cucujiformia</taxon>
        <taxon>Chrysomeloidea</taxon>
        <taxon>Chrysomelidae</taxon>
        <taxon>Galerucinae</taxon>
        <taxon>Diabroticina</taxon>
        <taxon>Diabroticites</taxon>
        <taxon>Diabrotica</taxon>
    </lineage>
</organism>
<proteinExistence type="predicted"/>
<dbReference type="EMBL" id="OU898276">
    <property type="protein sequence ID" value="CAG9826866.1"/>
    <property type="molecule type" value="Genomic_DNA"/>
</dbReference>
<keyword evidence="3" id="KW-1185">Reference proteome</keyword>
<dbReference type="AlphaFoldDB" id="A0A9N9X6L4"/>
<sequence>MCFLTTESPSALLQTKEDTNCLVNGTKTEIIYEVDRTTKPRKNKNRQRGNKPNERDKEKHSMGAVCEGYTNDFVKTGLMAVIKKGSCGDKVKKYRGGCRKQSNREIIKGHIESVKPSVSH</sequence>
<protein>
    <submittedName>
        <fullName evidence="2">Uncharacterized protein</fullName>
    </submittedName>
</protein>
<reference evidence="2" key="1">
    <citation type="submission" date="2022-01" db="EMBL/GenBank/DDBJ databases">
        <authorList>
            <person name="King R."/>
        </authorList>
    </citation>
    <scope>NUCLEOTIDE SEQUENCE</scope>
</reference>
<feature type="compositionally biased region" description="Basic and acidic residues" evidence="1">
    <location>
        <begin position="51"/>
        <end position="61"/>
    </location>
</feature>
<dbReference type="Proteomes" id="UP001153709">
    <property type="component" value="Chromosome 1"/>
</dbReference>
<accession>A0A9N9X6L4</accession>
<evidence type="ECO:0000313" key="2">
    <source>
        <dbReference type="EMBL" id="CAG9826866.1"/>
    </source>
</evidence>
<feature type="region of interest" description="Disordered" evidence="1">
    <location>
        <begin position="33"/>
        <end position="62"/>
    </location>
</feature>